<feature type="transmembrane region" description="Helical" evidence="13">
    <location>
        <begin position="67"/>
        <end position="89"/>
    </location>
</feature>
<feature type="transmembrane region" description="Helical" evidence="13">
    <location>
        <begin position="127"/>
        <end position="146"/>
    </location>
</feature>
<gene>
    <name evidence="14" type="ORF">GHT06_014269</name>
</gene>
<sequence length="221" mass="24358">MALENFREILSVTATVTTIIQFLTGVIICASIRKKGISGEISGFPFIAGVLGCSLWLRYGMLMKDSAMITVNAVGLVLQLSYVCMYYVYATHKGAYLKQVLIVFSVVLTTMFYVAIEPIEDKAEFRLGLLCCATTLIFCSAPLATLGDVLRTRSTETLPFYLILANVLVAAQWFLYGVAVHNTFVQVPNFISCLIALFQLALFAVFPSTSTRTKLQVSDEE</sequence>
<evidence type="ECO:0000256" key="11">
    <source>
        <dbReference type="ARBA" id="ARBA00023136"/>
    </source>
</evidence>
<keyword evidence="15" id="KW-1185">Reference proteome</keyword>
<keyword evidence="11 13" id="KW-0472">Membrane</keyword>
<comment type="similarity">
    <text evidence="3 13">Belongs to the SWEET sugar transporter family.</text>
</comment>
<evidence type="ECO:0000256" key="1">
    <source>
        <dbReference type="ARBA" id="ARBA00004651"/>
    </source>
</evidence>
<dbReference type="PANTHER" id="PTHR10791">
    <property type="entry name" value="RAG1-ACTIVATING PROTEIN 1"/>
    <property type="match status" value="1"/>
</dbReference>
<keyword evidence="6 13" id="KW-0762">Sugar transport</keyword>
<keyword evidence="9 13" id="KW-1133">Transmembrane helix</keyword>
<feature type="transmembrane region" description="Helical" evidence="13">
    <location>
        <begin position="158"/>
        <end position="175"/>
    </location>
</feature>
<comment type="function">
    <text evidence="13">Mediates sugar transport across membranes.</text>
</comment>
<dbReference type="Pfam" id="PF03083">
    <property type="entry name" value="MtN3_slv"/>
    <property type="match status" value="2"/>
</dbReference>
<feature type="transmembrane region" description="Helical" evidence="13">
    <location>
        <begin position="44"/>
        <end position="61"/>
    </location>
</feature>
<dbReference type="Gene3D" id="1.20.1280.290">
    <property type="match status" value="2"/>
</dbReference>
<comment type="caution">
    <text evidence="14">The sequence shown here is derived from an EMBL/GenBank/DDBJ whole genome shotgun (WGS) entry which is preliminary data.</text>
</comment>
<dbReference type="InterPro" id="IPR047664">
    <property type="entry name" value="SWEET"/>
</dbReference>
<evidence type="ECO:0000313" key="14">
    <source>
        <dbReference type="EMBL" id="KAI9560255.1"/>
    </source>
</evidence>
<dbReference type="InterPro" id="IPR004316">
    <property type="entry name" value="SWEET_rpt"/>
</dbReference>
<organism evidence="14 15">
    <name type="scientific">Daphnia sinensis</name>
    <dbReference type="NCBI Taxonomy" id="1820382"/>
    <lineage>
        <taxon>Eukaryota</taxon>
        <taxon>Metazoa</taxon>
        <taxon>Ecdysozoa</taxon>
        <taxon>Arthropoda</taxon>
        <taxon>Crustacea</taxon>
        <taxon>Branchiopoda</taxon>
        <taxon>Diplostraca</taxon>
        <taxon>Cladocera</taxon>
        <taxon>Anomopoda</taxon>
        <taxon>Daphniidae</taxon>
        <taxon>Daphnia</taxon>
        <taxon>Daphnia similis group</taxon>
    </lineage>
</organism>
<dbReference type="PANTHER" id="PTHR10791:SF112">
    <property type="entry name" value="SUGAR TRANSPORTER SWEET1"/>
    <property type="match status" value="1"/>
</dbReference>
<name>A0AAD5LE56_9CRUS</name>
<evidence type="ECO:0000256" key="4">
    <source>
        <dbReference type="ARBA" id="ARBA00022448"/>
    </source>
</evidence>
<keyword evidence="10" id="KW-0333">Golgi apparatus</keyword>
<dbReference type="EMBL" id="WJBH02000004">
    <property type="protein sequence ID" value="KAI9560255.1"/>
    <property type="molecule type" value="Genomic_DNA"/>
</dbReference>
<protein>
    <recommendedName>
        <fullName evidence="13">Sugar transporter SWEET</fullName>
    </recommendedName>
</protein>
<keyword evidence="4 13" id="KW-0813">Transport</keyword>
<evidence type="ECO:0000256" key="8">
    <source>
        <dbReference type="ARBA" id="ARBA00022737"/>
    </source>
</evidence>
<comment type="subcellular location">
    <subcellularLocation>
        <location evidence="1 13">Cell membrane</location>
        <topology evidence="1 13">Multi-pass membrane protein</topology>
    </subcellularLocation>
    <subcellularLocation>
        <location evidence="2">Golgi apparatus membrane</location>
        <topology evidence="2">Multi-pass membrane protein</topology>
    </subcellularLocation>
</comment>
<evidence type="ECO:0000256" key="10">
    <source>
        <dbReference type="ARBA" id="ARBA00023034"/>
    </source>
</evidence>
<keyword evidence="8" id="KW-0677">Repeat</keyword>
<evidence type="ECO:0000256" key="2">
    <source>
        <dbReference type="ARBA" id="ARBA00004653"/>
    </source>
</evidence>
<proteinExistence type="inferred from homology"/>
<dbReference type="GO" id="GO:0000139">
    <property type="term" value="C:Golgi membrane"/>
    <property type="evidence" value="ECO:0007669"/>
    <property type="project" value="UniProtKB-SubCell"/>
</dbReference>
<feature type="transmembrane region" description="Helical" evidence="13">
    <location>
        <begin position="187"/>
        <end position="206"/>
    </location>
</feature>
<dbReference type="FunFam" id="1.20.1280.290:FF:000004">
    <property type="entry name" value="Sugar transporter SWEET"/>
    <property type="match status" value="1"/>
</dbReference>
<evidence type="ECO:0000256" key="12">
    <source>
        <dbReference type="ARBA" id="ARBA00055578"/>
    </source>
</evidence>
<feature type="transmembrane region" description="Helical" evidence="13">
    <location>
        <begin position="12"/>
        <end position="32"/>
    </location>
</feature>
<dbReference type="FunFam" id="1.20.1280.290:FF:000010">
    <property type="entry name" value="Sugar transporter SWEET"/>
    <property type="match status" value="1"/>
</dbReference>
<comment type="function">
    <text evidence="12">Mediates both low-affinity uptake and efflux of sugar across the membrane.</text>
</comment>
<keyword evidence="7 13" id="KW-0812">Transmembrane</keyword>
<keyword evidence="5" id="KW-1003">Cell membrane</keyword>
<accession>A0AAD5LE56</accession>
<dbReference type="GO" id="GO:0051119">
    <property type="term" value="F:sugar transmembrane transporter activity"/>
    <property type="evidence" value="ECO:0007669"/>
    <property type="project" value="InterPro"/>
</dbReference>
<dbReference type="AlphaFoldDB" id="A0AAD5LE56"/>
<reference evidence="14 15" key="1">
    <citation type="submission" date="2022-05" db="EMBL/GenBank/DDBJ databases">
        <title>A multi-omics perspective on studying reproductive biology in Daphnia sinensis.</title>
        <authorList>
            <person name="Jia J."/>
        </authorList>
    </citation>
    <scope>NUCLEOTIDE SEQUENCE [LARGE SCALE GENOMIC DNA]</scope>
    <source>
        <strain evidence="14 15">WSL</strain>
    </source>
</reference>
<evidence type="ECO:0000313" key="15">
    <source>
        <dbReference type="Proteomes" id="UP000820818"/>
    </source>
</evidence>
<feature type="transmembrane region" description="Helical" evidence="13">
    <location>
        <begin position="96"/>
        <end position="115"/>
    </location>
</feature>
<evidence type="ECO:0000256" key="5">
    <source>
        <dbReference type="ARBA" id="ARBA00022475"/>
    </source>
</evidence>
<dbReference type="Proteomes" id="UP000820818">
    <property type="component" value="Linkage Group LG4"/>
</dbReference>
<evidence type="ECO:0000256" key="3">
    <source>
        <dbReference type="ARBA" id="ARBA00007809"/>
    </source>
</evidence>
<dbReference type="GO" id="GO:0005886">
    <property type="term" value="C:plasma membrane"/>
    <property type="evidence" value="ECO:0007669"/>
    <property type="project" value="UniProtKB-SubCell"/>
</dbReference>
<evidence type="ECO:0000256" key="6">
    <source>
        <dbReference type="ARBA" id="ARBA00022597"/>
    </source>
</evidence>
<evidence type="ECO:0000256" key="7">
    <source>
        <dbReference type="ARBA" id="ARBA00022692"/>
    </source>
</evidence>
<evidence type="ECO:0000256" key="9">
    <source>
        <dbReference type="ARBA" id="ARBA00022989"/>
    </source>
</evidence>
<evidence type="ECO:0000256" key="13">
    <source>
        <dbReference type="RuleBase" id="RU910715"/>
    </source>
</evidence>